<accession>A0A1T4XWG0</accession>
<dbReference type="InterPro" id="IPR016192">
    <property type="entry name" value="APOBEC/CMP_deaminase_Zn-bd"/>
</dbReference>
<dbReference type="GO" id="GO:0008703">
    <property type="term" value="F:5-amino-6-(5-phosphoribosylamino)uracil reductase activity"/>
    <property type="evidence" value="ECO:0007669"/>
    <property type="project" value="UniProtKB-EC"/>
</dbReference>
<keyword evidence="6 14" id="KW-0686">Riboflavin biosynthesis</keyword>
<dbReference type="Pfam" id="PF00383">
    <property type="entry name" value="dCMP_cyt_deam_1"/>
    <property type="match status" value="1"/>
</dbReference>
<feature type="binding site" evidence="17">
    <location>
        <position position="54"/>
    </location>
    <ligand>
        <name>Zn(2+)</name>
        <dbReference type="ChEBI" id="CHEBI:29105"/>
        <note>catalytic</note>
    </ligand>
</feature>
<feature type="binding site" evidence="16">
    <location>
        <begin position="274"/>
        <end position="280"/>
    </location>
    <ligand>
        <name>NADP(+)</name>
        <dbReference type="ChEBI" id="CHEBI:58349"/>
    </ligand>
</feature>
<dbReference type="EC" id="1.1.1.193" evidence="14"/>
<keyword evidence="10 14" id="KW-0560">Oxidoreductase</keyword>
<dbReference type="EC" id="3.5.4.26" evidence="14"/>
<dbReference type="Proteomes" id="UP000189735">
    <property type="component" value="Unassembled WGS sequence"/>
</dbReference>
<feature type="binding site" evidence="16">
    <location>
        <position position="272"/>
    </location>
    <ligand>
        <name>substrate</name>
    </ligand>
</feature>
<dbReference type="Gene3D" id="3.40.140.10">
    <property type="entry name" value="Cytidine Deaminase, domain 2"/>
    <property type="match status" value="1"/>
</dbReference>
<evidence type="ECO:0000256" key="1">
    <source>
        <dbReference type="ARBA" id="ARBA00002151"/>
    </source>
</evidence>
<feature type="binding site" evidence="16">
    <location>
        <position position="189"/>
    </location>
    <ligand>
        <name>substrate</name>
    </ligand>
</feature>
<dbReference type="InterPro" id="IPR024072">
    <property type="entry name" value="DHFR-like_dom_sf"/>
</dbReference>
<keyword evidence="9 14" id="KW-0521">NADP</keyword>
<dbReference type="PANTHER" id="PTHR38011">
    <property type="entry name" value="DIHYDROFOLATE REDUCTASE FAMILY PROTEIN (AFU_ORTHOLOGUE AFUA_8G06820)"/>
    <property type="match status" value="1"/>
</dbReference>
<evidence type="ECO:0000256" key="4">
    <source>
        <dbReference type="ARBA" id="ARBA00005259"/>
    </source>
</evidence>
<evidence type="ECO:0000256" key="17">
    <source>
        <dbReference type="PIRSR" id="PIRSR006769-3"/>
    </source>
</evidence>
<evidence type="ECO:0000256" key="15">
    <source>
        <dbReference type="PIRSR" id="PIRSR006769-1"/>
    </source>
</evidence>
<dbReference type="InterPro" id="IPR004794">
    <property type="entry name" value="Eubact_RibD"/>
</dbReference>
<dbReference type="GO" id="GO:0009231">
    <property type="term" value="P:riboflavin biosynthetic process"/>
    <property type="evidence" value="ECO:0007669"/>
    <property type="project" value="UniProtKB-UniPathway"/>
</dbReference>
<dbReference type="CDD" id="cd01284">
    <property type="entry name" value="Riboflavin_deaminase-reductase"/>
    <property type="match status" value="1"/>
</dbReference>
<comment type="cofactor">
    <cofactor evidence="14 17">
        <name>Zn(2+)</name>
        <dbReference type="ChEBI" id="CHEBI:29105"/>
    </cofactor>
    <text evidence="14 17">Binds 1 zinc ion.</text>
</comment>
<comment type="catalytic activity">
    <reaction evidence="12 14">
        <text>5-amino-6-(5-phospho-D-ribitylamino)uracil + NADP(+) = 5-amino-6-(5-phospho-D-ribosylamino)uracil + NADPH + H(+)</text>
        <dbReference type="Rhea" id="RHEA:17845"/>
        <dbReference type="ChEBI" id="CHEBI:15378"/>
        <dbReference type="ChEBI" id="CHEBI:57783"/>
        <dbReference type="ChEBI" id="CHEBI:58349"/>
        <dbReference type="ChEBI" id="CHEBI:58421"/>
        <dbReference type="ChEBI" id="CHEBI:58453"/>
        <dbReference type="EC" id="1.1.1.193"/>
    </reaction>
</comment>
<feature type="binding site" evidence="16">
    <location>
        <position position="173"/>
    </location>
    <ligand>
        <name>substrate</name>
    </ligand>
</feature>
<organism evidence="19 20">
    <name type="scientific">Agreia bicolorata</name>
    <dbReference type="NCBI Taxonomy" id="110935"/>
    <lineage>
        <taxon>Bacteria</taxon>
        <taxon>Bacillati</taxon>
        <taxon>Actinomycetota</taxon>
        <taxon>Actinomycetes</taxon>
        <taxon>Micrococcales</taxon>
        <taxon>Microbacteriaceae</taxon>
        <taxon>Agreia</taxon>
    </lineage>
</organism>
<sequence>MTSQRHEADAMRRAIELSRRGPANGANPRVGCVILDASGRVIAEGWHRGRGTDHAEVAALSALTDRSLAIGATAVVTLEPCNHTGTTGPCSEALIDAGVSRVVYSVADPGASSSGGAERLREAGIDVEAGLLVDEGEENIRPWLTAMRRGTPFVTVKWASSLDGRVAAADGTSRWITGPSARADVHRRRAEAGAIVAGTGTVIADDPSLTARDADDRELTEQPIPVIVGRRSVPRDSRVLAHPAGVIEYPSRDLPGLLEVLATRDVRHVFVEGGPTVASAFLAAGLADEVLVYVAPTVLGGPLTAITDIGVSTISEQARMRFDHVELLGDDVLLVARPLTMNHMHTTKEDD</sequence>
<comment type="function">
    <text evidence="1 14">Converts 2,5-diamino-6-(ribosylamino)-4(3h)-pyrimidinone 5'-phosphate into 5-amino-6-(ribosylamino)-2,4(1h,3h)-pyrimidinedione 5'-phosphate.</text>
</comment>
<evidence type="ECO:0000313" key="19">
    <source>
        <dbReference type="EMBL" id="SKA93538.1"/>
    </source>
</evidence>
<keyword evidence="14" id="KW-0378">Hydrolase</keyword>
<feature type="binding site" evidence="17">
    <location>
        <position position="90"/>
    </location>
    <ligand>
        <name>Zn(2+)</name>
        <dbReference type="ChEBI" id="CHEBI:29105"/>
        <note>catalytic</note>
    </ligand>
</feature>
<evidence type="ECO:0000256" key="11">
    <source>
        <dbReference type="ARBA" id="ARBA00023268"/>
    </source>
</evidence>
<evidence type="ECO:0000256" key="14">
    <source>
        <dbReference type="PIRNR" id="PIRNR006769"/>
    </source>
</evidence>
<gene>
    <name evidence="19" type="ORF">SAMN06295879_1726</name>
</gene>
<evidence type="ECO:0000256" key="16">
    <source>
        <dbReference type="PIRSR" id="PIRSR006769-2"/>
    </source>
</evidence>
<comment type="catalytic activity">
    <reaction evidence="13 14">
        <text>2,5-diamino-6-hydroxy-4-(5-phosphoribosylamino)-pyrimidine + H2O + H(+) = 5-amino-6-(5-phospho-D-ribosylamino)uracil + NH4(+)</text>
        <dbReference type="Rhea" id="RHEA:21868"/>
        <dbReference type="ChEBI" id="CHEBI:15377"/>
        <dbReference type="ChEBI" id="CHEBI:15378"/>
        <dbReference type="ChEBI" id="CHEBI:28938"/>
        <dbReference type="ChEBI" id="CHEBI:58453"/>
        <dbReference type="ChEBI" id="CHEBI:58614"/>
        <dbReference type="EC" id="3.5.4.26"/>
    </reaction>
</comment>
<dbReference type="GO" id="GO:0008270">
    <property type="term" value="F:zinc ion binding"/>
    <property type="evidence" value="ECO:0007669"/>
    <property type="project" value="InterPro"/>
</dbReference>
<comment type="similarity">
    <text evidence="5 14">In the C-terminal section; belongs to the HTP reductase family.</text>
</comment>
<feature type="binding site" evidence="16">
    <location>
        <position position="159"/>
    </location>
    <ligand>
        <name>NADP(+)</name>
        <dbReference type="ChEBI" id="CHEBI:58349"/>
    </ligand>
</feature>
<comment type="pathway">
    <text evidence="2 14">Cofactor biosynthesis; riboflavin biosynthesis; 5-amino-6-(D-ribitylamino)uracil from GTP: step 2/4.</text>
</comment>
<dbReference type="Gene3D" id="3.40.430.10">
    <property type="entry name" value="Dihydrofolate Reductase, subunit A"/>
    <property type="match status" value="2"/>
</dbReference>
<proteinExistence type="inferred from homology"/>
<evidence type="ECO:0000259" key="18">
    <source>
        <dbReference type="PROSITE" id="PS51747"/>
    </source>
</evidence>
<dbReference type="RefSeq" id="WP_078714081.1">
    <property type="nucleotide sequence ID" value="NZ_FUYG01000004.1"/>
</dbReference>
<dbReference type="PROSITE" id="PS51747">
    <property type="entry name" value="CYT_DCMP_DEAMINASES_2"/>
    <property type="match status" value="1"/>
</dbReference>
<evidence type="ECO:0000256" key="6">
    <source>
        <dbReference type="ARBA" id="ARBA00022619"/>
    </source>
</evidence>
<dbReference type="EMBL" id="FUYG01000004">
    <property type="protein sequence ID" value="SKA93538.1"/>
    <property type="molecule type" value="Genomic_DNA"/>
</dbReference>
<comment type="similarity">
    <text evidence="4 14">In the N-terminal section; belongs to the cytidine and deoxycytidylate deaminase family.</text>
</comment>
<dbReference type="AlphaFoldDB" id="A0A1T4XWG0"/>
<feature type="binding site" evidence="17">
    <location>
        <position position="81"/>
    </location>
    <ligand>
        <name>Zn(2+)</name>
        <dbReference type="ChEBI" id="CHEBI:29105"/>
        <note>catalytic</note>
    </ligand>
</feature>
<keyword evidence="8 14" id="KW-0862">Zinc</keyword>
<evidence type="ECO:0000313" key="20">
    <source>
        <dbReference type="Proteomes" id="UP000189735"/>
    </source>
</evidence>
<feature type="binding site" evidence="16">
    <location>
        <position position="212"/>
    </location>
    <ligand>
        <name>substrate</name>
    </ligand>
</feature>
<keyword evidence="11" id="KW-0511">Multifunctional enzyme</keyword>
<evidence type="ECO:0000256" key="8">
    <source>
        <dbReference type="ARBA" id="ARBA00022833"/>
    </source>
</evidence>
<evidence type="ECO:0000256" key="10">
    <source>
        <dbReference type="ARBA" id="ARBA00023002"/>
    </source>
</evidence>
<evidence type="ECO:0000256" key="12">
    <source>
        <dbReference type="ARBA" id="ARBA00049861"/>
    </source>
</evidence>
<evidence type="ECO:0000256" key="3">
    <source>
        <dbReference type="ARBA" id="ARBA00004910"/>
    </source>
</evidence>
<dbReference type="InterPro" id="IPR016193">
    <property type="entry name" value="Cytidine_deaminase-like"/>
</dbReference>
<dbReference type="PIRSF" id="PIRSF006769">
    <property type="entry name" value="RibD"/>
    <property type="match status" value="1"/>
</dbReference>
<evidence type="ECO:0000256" key="9">
    <source>
        <dbReference type="ARBA" id="ARBA00022857"/>
    </source>
</evidence>
<dbReference type="Pfam" id="PF01872">
    <property type="entry name" value="RibD_C"/>
    <property type="match status" value="1"/>
</dbReference>
<feature type="binding site" evidence="16">
    <location>
        <position position="205"/>
    </location>
    <ligand>
        <name>NADP(+)</name>
        <dbReference type="ChEBI" id="CHEBI:58349"/>
    </ligand>
</feature>
<name>A0A1T4XWG0_9MICO</name>
<dbReference type="InterPro" id="IPR050765">
    <property type="entry name" value="Riboflavin_Biosynth_HTPR"/>
</dbReference>
<dbReference type="InterPro" id="IPR002125">
    <property type="entry name" value="CMP_dCMP_dom"/>
</dbReference>
<evidence type="ECO:0000256" key="2">
    <source>
        <dbReference type="ARBA" id="ARBA00004882"/>
    </source>
</evidence>
<dbReference type="UniPathway" id="UPA00275">
    <property type="reaction ID" value="UER00401"/>
</dbReference>
<dbReference type="GO" id="GO:0008835">
    <property type="term" value="F:diaminohydroxyphosphoribosylaminopyrimidine deaminase activity"/>
    <property type="evidence" value="ECO:0007669"/>
    <property type="project" value="UniProtKB-EC"/>
</dbReference>
<dbReference type="SUPFAM" id="SSF53597">
    <property type="entry name" value="Dihydrofolate reductase-like"/>
    <property type="match status" value="1"/>
</dbReference>
<evidence type="ECO:0000256" key="5">
    <source>
        <dbReference type="ARBA" id="ARBA00007417"/>
    </source>
</evidence>
<feature type="active site" description="Proton donor" evidence="15">
    <location>
        <position position="56"/>
    </location>
</feature>
<feature type="domain" description="CMP/dCMP-type deaminase" evidence="18">
    <location>
        <begin position="5"/>
        <end position="128"/>
    </location>
</feature>
<feature type="binding site" evidence="16">
    <location>
        <position position="209"/>
    </location>
    <ligand>
        <name>substrate</name>
    </ligand>
</feature>
<reference evidence="20" key="1">
    <citation type="submission" date="2017-02" db="EMBL/GenBank/DDBJ databases">
        <authorList>
            <person name="Varghese N."/>
            <person name="Submissions S."/>
        </authorList>
    </citation>
    <scope>NUCLEOTIDE SEQUENCE [LARGE SCALE GENOMIC DNA]</scope>
    <source>
        <strain evidence="20">VKM Ac-2052</strain>
    </source>
</reference>
<comment type="pathway">
    <text evidence="3 14">Cofactor biosynthesis; riboflavin biosynthesis; 5-amino-6-(D-ribitylamino)uracil from GTP: step 3/4.</text>
</comment>
<evidence type="ECO:0000256" key="7">
    <source>
        <dbReference type="ARBA" id="ARBA00022723"/>
    </source>
</evidence>
<dbReference type="InterPro" id="IPR002734">
    <property type="entry name" value="RibDG_C"/>
</dbReference>
<dbReference type="NCBIfam" id="TIGR00326">
    <property type="entry name" value="eubact_ribD"/>
    <property type="match status" value="1"/>
</dbReference>
<feature type="binding site" evidence="16">
    <location>
        <position position="175"/>
    </location>
    <ligand>
        <name>NADP(+)</name>
        <dbReference type="ChEBI" id="CHEBI:58349"/>
    </ligand>
</feature>
<evidence type="ECO:0000256" key="13">
    <source>
        <dbReference type="ARBA" id="ARBA00049886"/>
    </source>
</evidence>
<dbReference type="PROSITE" id="PS00903">
    <property type="entry name" value="CYT_DCMP_DEAMINASES_1"/>
    <property type="match status" value="1"/>
</dbReference>
<feature type="binding site" evidence="16">
    <location>
        <position position="201"/>
    </location>
    <ligand>
        <name>NADP(+)</name>
        <dbReference type="ChEBI" id="CHEBI:58349"/>
    </ligand>
</feature>
<protein>
    <recommendedName>
        <fullName evidence="14">Riboflavin biosynthesis protein RibD</fullName>
    </recommendedName>
    <domain>
        <recommendedName>
            <fullName evidence="14">Diaminohydroxyphosphoribosylaminopyrimidine deaminase</fullName>
            <shortName evidence="14">DRAP deaminase</shortName>
            <ecNumber evidence="14">3.5.4.26</ecNumber>
        </recommendedName>
        <alternativeName>
            <fullName evidence="14">Riboflavin-specific deaminase</fullName>
        </alternativeName>
    </domain>
    <domain>
        <recommendedName>
            <fullName evidence="14">5-amino-6-(5-phosphoribosylamino)uracil reductase</fullName>
            <ecNumber evidence="14">1.1.1.193</ecNumber>
        </recommendedName>
        <alternativeName>
            <fullName evidence="14">HTP reductase</fullName>
        </alternativeName>
    </domain>
</protein>
<keyword evidence="7 14" id="KW-0479">Metal-binding</keyword>
<dbReference type="PANTHER" id="PTHR38011:SF7">
    <property type="entry name" value="2,5-DIAMINO-6-RIBOSYLAMINO-4(3H)-PYRIMIDINONE 5'-PHOSPHATE REDUCTASE"/>
    <property type="match status" value="1"/>
</dbReference>
<dbReference type="SUPFAM" id="SSF53927">
    <property type="entry name" value="Cytidine deaminase-like"/>
    <property type="match status" value="1"/>
</dbReference>